<dbReference type="Gene3D" id="3.40.50.150">
    <property type="entry name" value="Vaccinia Virus protein VP39"/>
    <property type="match status" value="1"/>
</dbReference>
<dbReference type="PANTHER" id="PTHR43861">
    <property type="entry name" value="TRANS-ACONITATE 2-METHYLTRANSFERASE-RELATED"/>
    <property type="match status" value="1"/>
</dbReference>
<evidence type="ECO:0000259" key="1">
    <source>
        <dbReference type="Pfam" id="PF08241"/>
    </source>
</evidence>
<name>A0A1F5MFZ1_9BACT</name>
<proteinExistence type="predicted"/>
<dbReference type="GO" id="GO:0008757">
    <property type="term" value="F:S-adenosylmethionine-dependent methyltransferase activity"/>
    <property type="evidence" value="ECO:0007669"/>
    <property type="project" value="InterPro"/>
</dbReference>
<comment type="caution">
    <text evidence="2">The sequence shown here is derived from an EMBL/GenBank/DDBJ whole genome shotgun (WGS) entry which is preliminary data.</text>
</comment>
<dbReference type="PANTHER" id="PTHR43861:SF6">
    <property type="entry name" value="METHYLTRANSFERASE TYPE 11"/>
    <property type="match status" value="1"/>
</dbReference>
<accession>A0A1F5MFZ1</accession>
<evidence type="ECO:0000313" key="3">
    <source>
        <dbReference type="Proteomes" id="UP000183317"/>
    </source>
</evidence>
<dbReference type="AlphaFoldDB" id="A0A1F5MFZ1"/>
<dbReference type="CDD" id="cd02440">
    <property type="entry name" value="AdoMet_MTases"/>
    <property type="match status" value="1"/>
</dbReference>
<sequence>MIDKFGKLTLESMNQADWYNKWTMNKIKSFLTGKILEIGCGIGNFTKTLLEFGQVYGIDIREDYVNETKKILKTNGAKIGLGDIEKGGYFFKDEKFDSIVCINVLEHIRDDVRALRNMDNLLKKGGVLILIIPAHPFLYGEIDRAIGHFRRYTKKDISFKLDEYGFYIQKFRTLNFIGAIGWFISGRILKNKIVDQSKIKFFNLLAPFFLRIEDMIEPVFGTSFLIIARKS</sequence>
<feature type="domain" description="Methyltransferase type 11" evidence="1">
    <location>
        <begin position="36"/>
        <end position="130"/>
    </location>
</feature>
<reference evidence="2 3" key="1">
    <citation type="journal article" date="2016" name="Nat. Commun.">
        <title>Thousands of microbial genomes shed light on interconnected biogeochemical processes in an aquifer system.</title>
        <authorList>
            <person name="Anantharaman K."/>
            <person name="Brown C.T."/>
            <person name="Hug L.A."/>
            <person name="Sharon I."/>
            <person name="Castelle C.J."/>
            <person name="Probst A.J."/>
            <person name="Thomas B.C."/>
            <person name="Singh A."/>
            <person name="Wilkins M.J."/>
            <person name="Karaoz U."/>
            <person name="Brodie E.L."/>
            <person name="Williams K.H."/>
            <person name="Hubbard S.S."/>
            <person name="Banfield J.F."/>
        </authorList>
    </citation>
    <scope>NUCLEOTIDE SEQUENCE [LARGE SCALE GENOMIC DNA]</scope>
</reference>
<dbReference type="InterPro" id="IPR013216">
    <property type="entry name" value="Methyltransf_11"/>
</dbReference>
<dbReference type="Pfam" id="PF08241">
    <property type="entry name" value="Methyltransf_11"/>
    <property type="match status" value="1"/>
</dbReference>
<gene>
    <name evidence="2" type="ORF">A3J13_00595</name>
</gene>
<dbReference type="InterPro" id="IPR029063">
    <property type="entry name" value="SAM-dependent_MTases_sf"/>
</dbReference>
<dbReference type="SUPFAM" id="SSF53335">
    <property type="entry name" value="S-adenosyl-L-methionine-dependent methyltransferases"/>
    <property type="match status" value="1"/>
</dbReference>
<protein>
    <recommendedName>
        <fullName evidence="1">Methyltransferase type 11 domain-containing protein</fullName>
    </recommendedName>
</protein>
<evidence type="ECO:0000313" key="2">
    <source>
        <dbReference type="EMBL" id="OGE64284.1"/>
    </source>
</evidence>
<dbReference type="Proteomes" id="UP000183317">
    <property type="component" value="Unassembled WGS sequence"/>
</dbReference>
<dbReference type="EMBL" id="MFDU01000023">
    <property type="protein sequence ID" value="OGE64284.1"/>
    <property type="molecule type" value="Genomic_DNA"/>
</dbReference>
<organism evidence="2 3">
    <name type="scientific">Candidatus Daviesbacteria bacterium RIFCSPLOWO2_02_FULL_36_8</name>
    <dbReference type="NCBI Taxonomy" id="1797793"/>
    <lineage>
        <taxon>Bacteria</taxon>
        <taxon>Candidatus Daviesiibacteriota</taxon>
    </lineage>
</organism>